<dbReference type="SUPFAM" id="SSF49785">
    <property type="entry name" value="Galactose-binding domain-like"/>
    <property type="match status" value="1"/>
</dbReference>
<dbReference type="GO" id="GO:0008239">
    <property type="term" value="F:dipeptidyl-peptidase activity"/>
    <property type="evidence" value="ECO:0007669"/>
    <property type="project" value="InterPro"/>
</dbReference>
<dbReference type="InterPro" id="IPR000383">
    <property type="entry name" value="Xaa-Pro-like_dom"/>
</dbReference>
<feature type="domain" description="Xaa-Pro dipeptidyl-peptidase C-terminal" evidence="2">
    <location>
        <begin position="319"/>
        <end position="533"/>
    </location>
</feature>
<gene>
    <name evidence="3" type="ORF">FE257_006679</name>
</gene>
<comment type="caution">
    <text evidence="3">The sequence shown here is derived from an EMBL/GenBank/DDBJ whole genome shotgun (WGS) entry which is preliminary data.</text>
</comment>
<dbReference type="Proteomes" id="UP001194746">
    <property type="component" value="Unassembled WGS sequence"/>
</dbReference>
<accession>A0AAD4CNW9</accession>
<dbReference type="NCBIfam" id="TIGR00976">
    <property type="entry name" value="CocE_NonD"/>
    <property type="match status" value="1"/>
</dbReference>
<evidence type="ECO:0000313" key="3">
    <source>
        <dbReference type="EMBL" id="KAF9889999.1"/>
    </source>
</evidence>
<dbReference type="PANTHER" id="PTHR43056">
    <property type="entry name" value="PEPTIDASE S9 PROLYL OLIGOPEPTIDASE"/>
    <property type="match status" value="1"/>
</dbReference>
<dbReference type="Pfam" id="PF02129">
    <property type="entry name" value="Peptidase_S15"/>
    <property type="match status" value="1"/>
</dbReference>
<evidence type="ECO:0000256" key="1">
    <source>
        <dbReference type="ARBA" id="ARBA00022801"/>
    </source>
</evidence>
<dbReference type="InterPro" id="IPR029058">
    <property type="entry name" value="AB_hydrolase_fold"/>
</dbReference>
<evidence type="ECO:0000313" key="4">
    <source>
        <dbReference type="Proteomes" id="UP001194746"/>
    </source>
</evidence>
<dbReference type="InterPro" id="IPR013736">
    <property type="entry name" value="Xaa-Pro_dipept_C"/>
</dbReference>
<proteinExistence type="predicted"/>
<dbReference type="InterPro" id="IPR008979">
    <property type="entry name" value="Galactose-bd-like_sf"/>
</dbReference>
<dbReference type="Gene3D" id="3.40.50.1820">
    <property type="entry name" value="alpha/beta hydrolase"/>
    <property type="match status" value="1"/>
</dbReference>
<dbReference type="PANTHER" id="PTHR43056:SF10">
    <property type="entry name" value="COCE_NOND FAMILY, PUTATIVE (AFU_ORTHOLOGUE AFUA_7G00600)-RELATED"/>
    <property type="match status" value="1"/>
</dbReference>
<dbReference type="SUPFAM" id="SSF53474">
    <property type="entry name" value="alpha/beta-Hydrolases"/>
    <property type="match status" value="1"/>
</dbReference>
<name>A0AAD4CNW9_ASPNN</name>
<keyword evidence="4" id="KW-1185">Reference proteome</keyword>
<sequence length="539" mass="60859">MAQIQVLYRQTPSCDESISKHQGLNPSCTILQKGFQKDPGTRPFEAATIFDRDIQIPLRDGVKLRADVFRPVTDFKVPALVVWSPYGKSGAGFFNLDYVPGRAGIPVSKLSGMEKFEGLDPAEWVGRGYAIVNIDARGVFESEGDIRWFGKAEGRDGYDAIEFIAQLPWCSGKTSLVGNSWLAMSQWFIAAERPPHLSCIAPWEGASDFYRETLCRGGVPYKPFWAFVSGLLFGRNKQEDVLAMLEKYPYMNEYWADKRAEIHKIEVPAYILASFSTGLHTAGSFRGYEEIPHDKKWLRVHPTQEWHDIYQPENVDDLCLFLDRYTKGIENGWEKTPNVRISMLPFNKVDADSEELLFTYTFPRKSYMVGYSKAVLYMSCSSHDDLDVFIQLRKASTDGTILQNINIPLKDMGLESATEVVPINTNIYLGPTGILRASHRAIHPTFSKPSSNEIIYAHTEGTIRKVNCDEVVRLEISIWPTAMVFEAQEKLVLKIAGHPLVLAEFEPLRGAFVADNKGRHVVHFGGQYDSHVEIPLIDM</sequence>
<organism evidence="3 4">
    <name type="scientific">Aspergillus nanangensis</name>
    <dbReference type="NCBI Taxonomy" id="2582783"/>
    <lineage>
        <taxon>Eukaryota</taxon>
        <taxon>Fungi</taxon>
        <taxon>Dikarya</taxon>
        <taxon>Ascomycota</taxon>
        <taxon>Pezizomycotina</taxon>
        <taxon>Eurotiomycetes</taxon>
        <taxon>Eurotiomycetidae</taxon>
        <taxon>Eurotiales</taxon>
        <taxon>Aspergillaceae</taxon>
        <taxon>Aspergillus</taxon>
        <taxon>Aspergillus subgen. Circumdati</taxon>
    </lineage>
</organism>
<reference evidence="3" key="1">
    <citation type="journal article" date="2019" name="Beilstein J. Org. Chem.">
        <title>Nanangenines: drimane sesquiterpenoids as the dominant metabolite cohort of a novel Australian fungus, Aspergillus nanangensis.</title>
        <authorList>
            <person name="Lacey H.J."/>
            <person name="Gilchrist C.L.M."/>
            <person name="Crombie A."/>
            <person name="Kalaitzis J.A."/>
            <person name="Vuong D."/>
            <person name="Rutledge P.J."/>
            <person name="Turner P."/>
            <person name="Pitt J.I."/>
            <person name="Lacey E."/>
            <person name="Chooi Y.H."/>
            <person name="Piggott A.M."/>
        </authorList>
    </citation>
    <scope>NUCLEOTIDE SEQUENCE</scope>
    <source>
        <strain evidence="3">MST-FP2251</strain>
    </source>
</reference>
<dbReference type="SMART" id="SM00939">
    <property type="entry name" value="PepX_C"/>
    <property type="match status" value="1"/>
</dbReference>
<evidence type="ECO:0000259" key="2">
    <source>
        <dbReference type="SMART" id="SM00939"/>
    </source>
</evidence>
<reference evidence="3" key="2">
    <citation type="submission" date="2020-02" db="EMBL/GenBank/DDBJ databases">
        <authorList>
            <person name="Gilchrist C.L.M."/>
            <person name="Chooi Y.-H."/>
        </authorList>
    </citation>
    <scope>NUCLEOTIDE SEQUENCE</scope>
    <source>
        <strain evidence="3">MST-FP2251</strain>
    </source>
</reference>
<dbReference type="Pfam" id="PF08530">
    <property type="entry name" value="PepX_C"/>
    <property type="match status" value="1"/>
</dbReference>
<dbReference type="AlphaFoldDB" id="A0AAD4CNW9"/>
<dbReference type="EMBL" id="VCAU01000030">
    <property type="protein sequence ID" value="KAF9889999.1"/>
    <property type="molecule type" value="Genomic_DNA"/>
</dbReference>
<protein>
    <recommendedName>
        <fullName evidence="2">Xaa-Pro dipeptidyl-peptidase C-terminal domain-containing protein</fullName>
    </recommendedName>
</protein>
<keyword evidence="1" id="KW-0378">Hydrolase</keyword>
<dbReference type="InterPro" id="IPR005674">
    <property type="entry name" value="CocE/Ser_esterase"/>
</dbReference>
<dbReference type="Gene3D" id="1.10.3020.20">
    <property type="match status" value="1"/>
</dbReference>
<dbReference type="InterPro" id="IPR050585">
    <property type="entry name" value="Xaa-Pro_dipeptidyl-ppase/CocE"/>
</dbReference>